<evidence type="ECO:0000259" key="1">
    <source>
        <dbReference type="Pfam" id="PF13966"/>
    </source>
</evidence>
<dbReference type="Pfam" id="PF13966">
    <property type="entry name" value="zf-RVT"/>
    <property type="match status" value="1"/>
</dbReference>
<dbReference type="OrthoDB" id="1259237at2759"/>
<evidence type="ECO:0000313" key="3">
    <source>
        <dbReference type="Proteomes" id="UP001153076"/>
    </source>
</evidence>
<dbReference type="EMBL" id="JAKOGI010005718">
    <property type="protein sequence ID" value="KAJ8419260.1"/>
    <property type="molecule type" value="Genomic_DNA"/>
</dbReference>
<organism evidence="2 3">
    <name type="scientific">Carnegiea gigantea</name>
    <dbReference type="NCBI Taxonomy" id="171969"/>
    <lineage>
        <taxon>Eukaryota</taxon>
        <taxon>Viridiplantae</taxon>
        <taxon>Streptophyta</taxon>
        <taxon>Embryophyta</taxon>
        <taxon>Tracheophyta</taxon>
        <taxon>Spermatophyta</taxon>
        <taxon>Magnoliopsida</taxon>
        <taxon>eudicotyledons</taxon>
        <taxon>Gunneridae</taxon>
        <taxon>Pentapetalae</taxon>
        <taxon>Caryophyllales</taxon>
        <taxon>Cactineae</taxon>
        <taxon>Cactaceae</taxon>
        <taxon>Cactoideae</taxon>
        <taxon>Echinocereeae</taxon>
        <taxon>Carnegiea</taxon>
    </lineage>
</organism>
<keyword evidence="3" id="KW-1185">Reference proteome</keyword>
<sequence>MEYAQTHYLPNRLSDHTPLLVKFPTSPRPQAKFQFCDMWCKHKDFAHIIASNLPIALKLIKQEGTSQTCSLSCSKIPPMCKIERIKYRVDNTRLFHAKAKQRKLTTYIYSIKDLNGNLVEGFDQIKEEFKKASIKPNAFKWQGGKHYKVRQGYEWLPTKKRLARFMPQHSLTYSLCNVAEEDEAHLFFTCSYVKGVWAELDAKLDSTLQRCKSQQTDHRGNYDYHNLSYMEGKEQTDLQ</sequence>
<protein>
    <recommendedName>
        <fullName evidence="1">Reverse transcriptase zinc-binding domain-containing protein</fullName>
    </recommendedName>
</protein>
<feature type="domain" description="Reverse transcriptase zinc-binding" evidence="1">
    <location>
        <begin position="153"/>
        <end position="197"/>
    </location>
</feature>
<dbReference type="InterPro" id="IPR026960">
    <property type="entry name" value="RVT-Znf"/>
</dbReference>
<evidence type="ECO:0000313" key="2">
    <source>
        <dbReference type="EMBL" id="KAJ8419260.1"/>
    </source>
</evidence>
<accession>A0A9Q1GFN3</accession>
<dbReference type="AlphaFoldDB" id="A0A9Q1GFN3"/>
<reference evidence="2" key="1">
    <citation type="submission" date="2022-04" db="EMBL/GenBank/DDBJ databases">
        <title>Carnegiea gigantea Genome sequencing and assembly v2.</title>
        <authorList>
            <person name="Copetti D."/>
            <person name="Sanderson M.J."/>
            <person name="Burquez A."/>
            <person name="Wojciechowski M.F."/>
        </authorList>
    </citation>
    <scope>NUCLEOTIDE SEQUENCE</scope>
    <source>
        <strain evidence="2">SGP5-SGP5p</strain>
        <tissue evidence="2">Aerial part</tissue>
    </source>
</reference>
<name>A0A9Q1GFN3_9CARY</name>
<dbReference type="Proteomes" id="UP001153076">
    <property type="component" value="Unassembled WGS sequence"/>
</dbReference>
<comment type="caution">
    <text evidence="2">The sequence shown here is derived from an EMBL/GenBank/DDBJ whole genome shotgun (WGS) entry which is preliminary data.</text>
</comment>
<gene>
    <name evidence="2" type="ORF">Cgig2_016511</name>
</gene>
<proteinExistence type="predicted"/>